<proteinExistence type="predicted"/>
<reference evidence="2 3" key="1">
    <citation type="submission" date="2016-10" db="EMBL/GenBank/DDBJ databases">
        <authorList>
            <person name="de Groot N.N."/>
        </authorList>
    </citation>
    <scope>NUCLEOTIDE SEQUENCE [LARGE SCALE GENOMIC DNA]</scope>
    <source>
        <strain evidence="2 3">DSM 28010</strain>
    </source>
</reference>
<dbReference type="RefSeq" id="WP_139170460.1">
    <property type="nucleotide sequence ID" value="NZ_FNEB01000001.1"/>
</dbReference>
<dbReference type="OrthoDB" id="9955251at2"/>
<keyword evidence="3" id="KW-1185">Reference proteome</keyword>
<dbReference type="EMBL" id="FNEB01000001">
    <property type="protein sequence ID" value="SDI08463.1"/>
    <property type="molecule type" value="Genomic_DNA"/>
</dbReference>
<dbReference type="Proteomes" id="UP000199340">
    <property type="component" value="Unassembled WGS sequence"/>
</dbReference>
<feature type="transmembrane region" description="Helical" evidence="1">
    <location>
        <begin position="311"/>
        <end position="330"/>
    </location>
</feature>
<protein>
    <submittedName>
        <fullName evidence="2">Uncharacterized protein</fullName>
    </submittedName>
</protein>
<evidence type="ECO:0000313" key="3">
    <source>
        <dbReference type="Proteomes" id="UP000199340"/>
    </source>
</evidence>
<organism evidence="2 3">
    <name type="scientific">Lutimaribacter saemankumensis</name>
    <dbReference type="NCBI Taxonomy" id="490829"/>
    <lineage>
        <taxon>Bacteria</taxon>
        <taxon>Pseudomonadati</taxon>
        <taxon>Pseudomonadota</taxon>
        <taxon>Alphaproteobacteria</taxon>
        <taxon>Rhodobacterales</taxon>
        <taxon>Roseobacteraceae</taxon>
        <taxon>Lutimaribacter</taxon>
    </lineage>
</organism>
<evidence type="ECO:0000313" key="2">
    <source>
        <dbReference type="EMBL" id="SDI08463.1"/>
    </source>
</evidence>
<accession>A0A1G8HP81</accession>
<keyword evidence="1" id="KW-1133">Transmembrane helix</keyword>
<keyword evidence="1" id="KW-0812">Transmembrane</keyword>
<gene>
    <name evidence="2" type="ORF">SAMN05421850_101596</name>
</gene>
<dbReference type="AlphaFoldDB" id="A0A1G8HP81"/>
<keyword evidence="1" id="KW-0472">Membrane</keyword>
<sequence>METQTHAHLVAQILYGPDTALPDATAFLGTLNAELARFGIELHSDGQADDGGLRFAGPRVGVALRRVSSPCPSETLDEALGAPILAVKATDLARRARAHASHADIAVFTPEGAEPLPWHLRFVVLHRAIVTLFDISDASAACLPASAMLFDRSEIEASRDMTVPLTLCLHPIPIAAPDVPVISGVLPPLGIVALGSERFCDKLLVLAPSPLPLREGLALLARLLRDHAGNIRALEDGSQFDDLGHGGVFVRHGAPDEGAPNGRIIVGLGDWPDAGIAQARPLSLSDMAPDAMKASAPRELPPSMMSRAMRLALSPNGLTVIAALVLYLTFSHVAANWMEGQSDLIRSSLGATGLPKSN</sequence>
<name>A0A1G8HP81_9RHOB</name>
<evidence type="ECO:0000256" key="1">
    <source>
        <dbReference type="SAM" id="Phobius"/>
    </source>
</evidence>